<sequence length="68" mass="7905">MGLTGITLVLVSFAFFGGVAAHNCPKTERDPHSEQNREGCDYYRWNTDTKSWEQFFFGNGERCFYSKR</sequence>
<dbReference type="AlphaFoldDB" id="V5HZ47"/>
<name>V5HZ47_IXORI</name>
<evidence type="ECO:0000256" key="1">
    <source>
        <dbReference type="ARBA" id="ARBA00004613"/>
    </source>
</evidence>
<protein>
    <submittedName>
        <fullName evidence="4">Putative tick salivary peptide group 1</fullName>
    </submittedName>
</protein>
<feature type="chain" id="PRO_5004736439" evidence="3">
    <location>
        <begin position="22"/>
        <end position="68"/>
    </location>
</feature>
<dbReference type="EMBL" id="GANP01000299">
    <property type="protein sequence ID" value="JAB84169.1"/>
    <property type="molecule type" value="mRNA"/>
</dbReference>
<organism evidence="4">
    <name type="scientific">Ixodes ricinus</name>
    <name type="common">Common tick</name>
    <name type="synonym">Acarus ricinus</name>
    <dbReference type="NCBI Taxonomy" id="34613"/>
    <lineage>
        <taxon>Eukaryota</taxon>
        <taxon>Metazoa</taxon>
        <taxon>Ecdysozoa</taxon>
        <taxon>Arthropoda</taxon>
        <taxon>Chelicerata</taxon>
        <taxon>Arachnida</taxon>
        <taxon>Acari</taxon>
        <taxon>Parasitiformes</taxon>
        <taxon>Ixodida</taxon>
        <taxon>Ixodoidea</taxon>
        <taxon>Ixodidae</taxon>
        <taxon>Ixodinae</taxon>
        <taxon>Ixodes</taxon>
    </lineage>
</organism>
<accession>V5HZ47</accession>
<dbReference type="InterPro" id="IPR011694">
    <property type="entry name" value="Ixonnexin-like"/>
</dbReference>
<proteinExistence type="evidence at transcript level"/>
<keyword evidence="3" id="KW-0732">Signal</keyword>
<feature type="signal peptide" evidence="3">
    <location>
        <begin position="1"/>
        <end position="21"/>
    </location>
</feature>
<evidence type="ECO:0000313" key="4">
    <source>
        <dbReference type="EMBL" id="JAB84169.1"/>
    </source>
</evidence>
<dbReference type="Pfam" id="PF07771">
    <property type="entry name" value="TSGP1"/>
    <property type="match status" value="1"/>
</dbReference>
<evidence type="ECO:0000256" key="2">
    <source>
        <dbReference type="ARBA" id="ARBA00022525"/>
    </source>
</evidence>
<evidence type="ECO:0000256" key="3">
    <source>
        <dbReference type="SAM" id="SignalP"/>
    </source>
</evidence>
<reference evidence="4" key="1">
    <citation type="journal article" date="2015" name="Sci. Rep.">
        <title>Tissue- and time-dependent transcription in Ixodes ricinus salivary glands and midguts when blood feeding on the vertebrate host.</title>
        <authorList>
            <person name="Kotsyfakis M."/>
            <person name="Schwarz A."/>
            <person name="Erhart J."/>
            <person name="Ribeiro J.M."/>
        </authorList>
    </citation>
    <scope>NUCLEOTIDE SEQUENCE</scope>
    <source>
        <tissue evidence="4">Salivary gland and midgut</tissue>
    </source>
</reference>
<keyword evidence="2" id="KW-0964">Secreted</keyword>
<dbReference type="GO" id="GO:0005576">
    <property type="term" value="C:extracellular region"/>
    <property type="evidence" value="ECO:0007669"/>
    <property type="project" value="UniProtKB-SubCell"/>
</dbReference>
<comment type="subcellular location">
    <subcellularLocation>
        <location evidence="1">Secreted</location>
    </subcellularLocation>
</comment>